<dbReference type="AlphaFoldDB" id="A0AAE0J8G2"/>
<gene>
    <name evidence="2" type="ORF">B0H65DRAFT_512269</name>
</gene>
<accession>A0AAE0J8G2</accession>
<protein>
    <submittedName>
        <fullName evidence="2">Uncharacterized protein</fullName>
    </submittedName>
</protein>
<evidence type="ECO:0000313" key="3">
    <source>
        <dbReference type="Proteomes" id="UP001278500"/>
    </source>
</evidence>
<dbReference type="EMBL" id="JAUEPP010000008">
    <property type="protein sequence ID" value="KAK3338425.1"/>
    <property type="molecule type" value="Genomic_DNA"/>
</dbReference>
<dbReference type="RefSeq" id="XP_062677876.1">
    <property type="nucleotide sequence ID" value="XM_062828558.1"/>
</dbReference>
<keyword evidence="3" id="KW-1185">Reference proteome</keyword>
<feature type="signal peptide" evidence="1">
    <location>
        <begin position="1"/>
        <end position="23"/>
    </location>
</feature>
<name>A0AAE0J8G2_9PEZI</name>
<reference evidence="2" key="1">
    <citation type="journal article" date="2023" name="Mol. Phylogenet. Evol.">
        <title>Genome-scale phylogeny and comparative genomics of the fungal order Sordariales.</title>
        <authorList>
            <person name="Hensen N."/>
            <person name="Bonometti L."/>
            <person name="Westerberg I."/>
            <person name="Brannstrom I.O."/>
            <person name="Guillou S."/>
            <person name="Cros-Aarteil S."/>
            <person name="Calhoun S."/>
            <person name="Haridas S."/>
            <person name="Kuo A."/>
            <person name="Mondo S."/>
            <person name="Pangilinan J."/>
            <person name="Riley R."/>
            <person name="LaButti K."/>
            <person name="Andreopoulos B."/>
            <person name="Lipzen A."/>
            <person name="Chen C."/>
            <person name="Yan M."/>
            <person name="Daum C."/>
            <person name="Ng V."/>
            <person name="Clum A."/>
            <person name="Steindorff A."/>
            <person name="Ohm R.A."/>
            <person name="Martin F."/>
            <person name="Silar P."/>
            <person name="Natvig D.O."/>
            <person name="Lalanne C."/>
            <person name="Gautier V."/>
            <person name="Ament-Velasquez S.L."/>
            <person name="Kruys A."/>
            <person name="Hutchinson M.I."/>
            <person name="Powell A.J."/>
            <person name="Barry K."/>
            <person name="Miller A.N."/>
            <person name="Grigoriev I.V."/>
            <person name="Debuchy R."/>
            <person name="Gladieux P."/>
            <person name="Hiltunen Thoren M."/>
            <person name="Johannesson H."/>
        </authorList>
    </citation>
    <scope>NUCLEOTIDE SEQUENCE</scope>
    <source>
        <strain evidence="2">CBS 560.94</strain>
    </source>
</reference>
<keyword evidence="1" id="KW-0732">Signal</keyword>
<dbReference type="GeneID" id="87865712"/>
<proteinExistence type="predicted"/>
<reference evidence="2" key="2">
    <citation type="submission" date="2023-06" db="EMBL/GenBank/DDBJ databases">
        <authorList>
            <consortium name="Lawrence Berkeley National Laboratory"/>
            <person name="Haridas S."/>
            <person name="Hensen N."/>
            <person name="Bonometti L."/>
            <person name="Westerberg I."/>
            <person name="Brannstrom I.O."/>
            <person name="Guillou S."/>
            <person name="Cros-Aarteil S."/>
            <person name="Calhoun S."/>
            <person name="Kuo A."/>
            <person name="Mondo S."/>
            <person name="Pangilinan J."/>
            <person name="Riley R."/>
            <person name="Labutti K."/>
            <person name="Andreopoulos B."/>
            <person name="Lipzen A."/>
            <person name="Chen C."/>
            <person name="Yanf M."/>
            <person name="Daum C."/>
            <person name="Ng V."/>
            <person name="Clum A."/>
            <person name="Steindorff A."/>
            <person name="Ohm R."/>
            <person name="Martin F."/>
            <person name="Silar P."/>
            <person name="Natvig D."/>
            <person name="Lalanne C."/>
            <person name="Gautier V."/>
            <person name="Ament-Velasquez S.L."/>
            <person name="Kruys A."/>
            <person name="Hutchinson M.I."/>
            <person name="Powell A.J."/>
            <person name="Barry K."/>
            <person name="Miller A.N."/>
            <person name="Grigoriev I.V."/>
            <person name="Debuchy R."/>
            <person name="Gladieux P."/>
            <person name="Thoren M.H."/>
            <person name="Johannesson H."/>
        </authorList>
    </citation>
    <scope>NUCLEOTIDE SEQUENCE</scope>
    <source>
        <strain evidence="2">CBS 560.94</strain>
    </source>
</reference>
<evidence type="ECO:0000256" key="1">
    <source>
        <dbReference type="SAM" id="SignalP"/>
    </source>
</evidence>
<feature type="chain" id="PRO_5042067889" evidence="1">
    <location>
        <begin position="24"/>
        <end position="252"/>
    </location>
</feature>
<dbReference type="Proteomes" id="UP001278500">
    <property type="component" value="Unassembled WGS sequence"/>
</dbReference>
<comment type="caution">
    <text evidence="2">The sequence shown here is derived from an EMBL/GenBank/DDBJ whole genome shotgun (WGS) entry which is preliminary data.</text>
</comment>
<evidence type="ECO:0000313" key="2">
    <source>
        <dbReference type="EMBL" id="KAK3338425.1"/>
    </source>
</evidence>
<sequence length="252" mass="27600">MDCNDGLATMVVMMVMVIWPAQEVAPWSHLVAQFVSLGICDGTNEFIANPCHPLRPPCSCSPACLSEFLQSGRCSGRKEAGERAVSVQPGGCFTGDDWLGVKLDQDVTRCYADINAVSSSVSRDGPEYHPGLAVCLLVALSARIMKFHRAYRHIVWAVRHKQLLPQHMPAYLLELLGLSRTEKPLPGWFPEVPGHLQQNGTSRYIAVTAGTTPRFDGIKSFGTSWAPKWVGKQTVYPMAVLSLVTAECDKLS</sequence>
<organism evidence="2 3">
    <name type="scientific">Neurospora tetraspora</name>
    <dbReference type="NCBI Taxonomy" id="94610"/>
    <lineage>
        <taxon>Eukaryota</taxon>
        <taxon>Fungi</taxon>
        <taxon>Dikarya</taxon>
        <taxon>Ascomycota</taxon>
        <taxon>Pezizomycotina</taxon>
        <taxon>Sordariomycetes</taxon>
        <taxon>Sordariomycetidae</taxon>
        <taxon>Sordariales</taxon>
        <taxon>Sordariaceae</taxon>
        <taxon>Neurospora</taxon>
    </lineage>
</organism>